<feature type="transmembrane region" description="Helical" evidence="1">
    <location>
        <begin position="12"/>
        <end position="32"/>
    </location>
</feature>
<evidence type="ECO:0008006" key="4">
    <source>
        <dbReference type="Google" id="ProtNLM"/>
    </source>
</evidence>
<evidence type="ECO:0000256" key="1">
    <source>
        <dbReference type="SAM" id="Phobius"/>
    </source>
</evidence>
<comment type="caution">
    <text evidence="2">The sequence shown here is derived from an EMBL/GenBank/DDBJ whole genome shotgun (WGS) entry which is preliminary data.</text>
</comment>
<keyword evidence="1" id="KW-0812">Transmembrane</keyword>
<dbReference type="Proteomes" id="UP001201273">
    <property type="component" value="Unassembled WGS sequence"/>
</dbReference>
<keyword evidence="1" id="KW-0472">Membrane</keyword>
<keyword evidence="1" id="KW-1133">Transmembrane helix</keyword>
<protein>
    <recommendedName>
        <fullName evidence="4">DUF4129 domain-containing protein</fullName>
    </recommendedName>
</protein>
<accession>A0ABS8WG79</accession>
<evidence type="ECO:0000313" key="3">
    <source>
        <dbReference type="Proteomes" id="UP001201273"/>
    </source>
</evidence>
<dbReference type="RefSeq" id="WP_233054004.1">
    <property type="nucleotide sequence ID" value="NZ_JAIMJA010000018.1"/>
</dbReference>
<name>A0ABS8WG79_9GAMM</name>
<reference evidence="2 3" key="1">
    <citation type="journal article" date="2022" name="Environ. Microbiol. Rep.">
        <title>Eco-phylogenetic analyses reveal divergent evolution of vitamin B12 metabolism in the marine bacterial family 'Psychromonadaceae'.</title>
        <authorList>
            <person name="Jin X."/>
            <person name="Yang Y."/>
            <person name="Cao H."/>
            <person name="Gao B."/>
            <person name="Zhao Z."/>
        </authorList>
    </citation>
    <scope>NUCLEOTIDE SEQUENCE [LARGE SCALE GENOMIC DNA]</scope>
    <source>
        <strain evidence="2 3">MKS20</strain>
    </source>
</reference>
<organism evidence="2 3">
    <name type="scientific">Motilimonas cestriensis</name>
    <dbReference type="NCBI Taxonomy" id="2742685"/>
    <lineage>
        <taxon>Bacteria</taxon>
        <taxon>Pseudomonadati</taxon>
        <taxon>Pseudomonadota</taxon>
        <taxon>Gammaproteobacteria</taxon>
        <taxon>Alteromonadales</taxon>
        <taxon>Alteromonadales genera incertae sedis</taxon>
        <taxon>Motilimonas</taxon>
    </lineage>
</organism>
<feature type="transmembrane region" description="Helical" evidence="1">
    <location>
        <begin position="38"/>
        <end position="60"/>
    </location>
</feature>
<gene>
    <name evidence="2" type="ORF">K6Y31_16295</name>
</gene>
<sequence length="189" mass="21630">MNNCNGYKIRKVLIITLIMLIGLLTLACYPPLWLLSLLTWALALPAVFVWIALLLMLFFISLQRIKKADLAAEVLIINYQAAPVADIHLLQKLSYYFEAGNESKLHGYLKALYLKRYCNQHQISSRDGLKQLLQDQAIAKDLKQALAFAVKPNWQQTLSFGHWPINTQPYLRHAQIILTALCRHQSNQS</sequence>
<evidence type="ECO:0000313" key="2">
    <source>
        <dbReference type="EMBL" id="MCE2596360.1"/>
    </source>
</evidence>
<dbReference type="EMBL" id="JAIMJA010000018">
    <property type="protein sequence ID" value="MCE2596360.1"/>
    <property type="molecule type" value="Genomic_DNA"/>
</dbReference>
<keyword evidence="3" id="KW-1185">Reference proteome</keyword>
<proteinExistence type="predicted"/>